<keyword evidence="4" id="KW-1185">Reference proteome</keyword>
<feature type="region of interest" description="Disordered" evidence="1">
    <location>
        <begin position="304"/>
        <end position="327"/>
    </location>
</feature>
<evidence type="ECO:0000313" key="3">
    <source>
        <dbReference type="EnsemblProtists" id="EKX50864"/>
    </source>
</evidence>
<dbReference type="KEGG" id="gtt:GUITHDRAFT_103454"/>
<reference evidence="2 4" key="1">
    <citation type="journal article" date="2012" name="Nature">
        <title>Algal genomes reveal evolutionary mosaicism and the fate of nucleomorphs.</title>
        <authorList>
            <consortium name="DOE Joint Genome Institute"/>
            <person name="Curtis B.A."/>
            <person name="Tanifuji G."/>
            <person name="Burki F."/>
            <person name="Gruber A."/>
            <person name="Irimia M."/>
            <person name="Maruyama S."/>
            <person name="Arias M.C."/>
            <person name="Ball S.G."/>
            <person name="Gile G.H."/>
            <person name="Hirakawa Y."/>
            <person name="Hopkins J.F."/>
            <person name="Kuo A."/>
            <person name="Rensing S.A."/>
            <person name="Schmutz J."/>
            <person name="Symeonidi A."/>
            <person name="Elias M."/>
            <person name="Eveleigh R.J."/>
            <person name="Herman E.K."/>
            <person name="Klute M.J."/>
            <person name="Nakayama T."/>
            <person name="Obornik M."/>
            <person name="Reyes-Prieto A."/>
            <person name="Armbrust E.V."/>
            <person name="Aves S.J."/>
            <person name="Beiko R.G."/>
            <person name="Coutinho P."/>
            <person name="Dacks J.B."/>
            <person name="Durnford D.G."/>
            <person name="Fast N.M."/>
            <person name="Green B.R."/>
            <person name="Grisdale C.J."/>
            <person name="Hempel F."/>
            <person name="Henrissat B."/>
            <person name="Hoppner M.P."/>
            <person name="Ishida K."/>
            <person name="Kim E."/>
            <person name="Koreny L."/>
            <person name="Kroth P.G."/>
            <person name="Liu Y."/>
            <person name="Malik S.B."/>
            <person name="Maier U.G."/>
            <person name="McRose D."/>
            <person name="Mock T."/>
            <person name="Neilson J.A."/>
            <person name="Onodera N.T."/>
            <person name="Poole A.M."/>
            <person name="Pritham E.J."/>
            <person name="Richards T.A."/>
            <person name="Rocap G."/>
            <person name="Roy S.W."/>
            <person name="Sarai C."/>
            <person name="Schaack S."/>
            <person name="Shirato S."/>
            <person name="Slamovits C.H."/>
            <person name="Spencer D.F."/>
            <person name="Suzuki S."/>
            <person name="Worden A.Z."/>
            <person name="Zauner S."/>
            <person name="Barry K."/>
            <person name="Bell C."/>
            <person name="Bharti A.K."/>
            <person name="Crow J.A."/>
            <person name="Grimwood J."/>
            <person name="Kramer R."/>
            <person name="Lindquist E."/>
            <person name="Lucas S."/>
            <person name="Salamov A."/>
            <person name="McFadden G.I."/>
            <person name="Lane C.E."/>
            <person name="Keeling P.J."/>
            <person name="Gray M.W."/>
            <person name="Grigoriev I.V."/>
            <person name="Archibald J.M."/>
        </authorList>
    </citation>
    <scope>NUCLEOTIDE SEQUENCE</scope>
    <source>
        <strain evidence="2 4">CCMP2712</strain>
    </source>
</reference>
<dbReference type="EMBL" id="JH992977">
    <property type="protein sequence ID" value="EKX50864.1"/>
    <property type="molecule type" value="Genomic_DNA"/>
</dbReference>
<sequence>MSSPLPRACNFGALLSQPTHRGGSAVRFLQKACSPWKACRALHVSGSQLKPQDEPSKAIPRRSFSLLRLLSSSWVQLPAGVALGIGIGYSLPALLSSPSSCVSLATVGLGVVAMQDRRLSSRMRRSLFVRAAVRLLHRLSYSSVCSSSPLIATCIWYLRNGFHANHWLRDDSDYLRPLVSSILQRRQHVFSPTAQFTLGHAISAEEVTELGDRRLRLIYAVLLPPTEGEKAEGEDAPGDAEETRREEGDVKLYVIADGNSRLPNPLSVALVSDKGCWQLMGKSEDLAIRDASYIQFGDLTSKRWDSLDQESEKSGDAQDKTMEKKGD</sequence>
<gene>
    <name evidence="2" type="ORF">GUITHDRAFT_103454</name>
</gene>
<dbReference type="Proteomes" id="UP000011087">
    <property type="component" value="Unassembled WGS sequence"/>
</dbReference>
<evidence type="ECO:0000256" key="1">
    <source>
        <dbReference type="SAM" id="MobiDB-lite"/>
    </source>
</evidence>
<dbReference type="HOGENOM" id="CLU_851110_0_0_1"/>
<dbReference type="AlphaFoldDB" id="L1JRG0"/>
<dbReference type="EnsemblProtists" id="EKX50864">
    <property type="protein sequence ID" value="EKX50864"/>
    <property type="gene ID" value="GUITHDRAFT_103454"/>
</dbReference>
<evidence type="ECO:0000313" key="2">
    <source>
        <dbReference type="EMBL" id="EKX50864.1"/>
    </source>
</evidence>
<proteinExistence type="predicted"/>
<dbReference type="RefSeq" id="XP_005837844.1">
    <property type="nucleotide sequence ID" value="XM_005837787.1"/>
</dbReference>
<evidence type="ECO:0000313" key="4">
    <source>
        <dbReference type="Proteomes" id="UP000011087"/>
    </source>
</evidence>
<reference evidence="4" key="2">
    <citation type="submission" date="2012-11" db="EMBL/GenBank/DDBJ databases">
        <authorList>
            <person name="Kuo A."/>
            <person name="Curtis B.A."/>
            <person name="Tanifuji G."/>
            <person name="Burki F."/>
            <person name="Gruber A."/>
            <person name="Irimia M."/>
            <person name="Maruyama S."/>
            <person name="Arias M.C."/>
            <person name="Ball S.G."/>
            <person name="Gile G.H."/>
            <person name="Hirakawa Y."/>
            <person name="Hopkins J.F."/>
            <person name="Rensing S.A."/>
            <person name="Schmutz J."/>
            <person name="Symeonidi A."/>
            <person name="Elias M."/>
            <person name="Eveleigh R.J."/>
            <person name="Herman E.K."/>
            <person name="Klute M.J."/>
            <person name="Nakayama T."/>
            <person name="Obornik M."/>
            <person name="Reyes-Prieto A."/>
            <person name="Armbrust E.V."/>
            <person name="Aves S.J."/>
            <person name="Beiko R.G."/>
            <person name="Coutinho P."/>
            <person name="Dacks J.B."/>
            <person name="Durnford D.G."/>
            <person name="Fast N.M."/>
            <person name="Green B.R."/>
            <person name="Grisdale C."/>
            <person name="Hempe F."/>
            <person name="Henrissat B."/>
            <person name="Hoppner M.P."/>
            <person name="Ishida K.-I."/>
            <person name="Kim E."/>
            <person name="Koreny L."/>
            <person name="Kroth P.G."/>
            <person name="Liu Y."/>
            <person name="Malik S.-B."/>
            <person name="Maier U.G."/>
            <person name="McRose D."/>
            <person name="Mock T."/>
            <person name="Neilson J.A."/>
            <person name="Onodera N.T."/>
            <person name="Poole A.M."/>
            <person name="Pritham E.J."/>
            <person name="Richards T.A."/>
            <person name="Rocap G."/>
            <person name="Roy S.W."/>
            <person name="Sarai C."/>
            <person name="Schaack S."/>
            <person name="Shirato S."/>
            <person name="Slamovits C.H."/>
            <person name="Spencer D.F."/>
            <person name="Suzuki S."/>
            <person name="Worden A.Z."/>
            <person name="Zauner S."/>
            <person name="Barry K."/>
            <person name="Bell C."/>
            <person name="Bharti A.K."/>
            <person name="Crow J.A."/>
            <person name="Grimwood J."/>
            <person name="Kramer R."/>
            <person name="Lindquist E."/>
            <person name="Lucas S."/>
            <person name="Salamov A."/>
            <person name="McFadden G.I."/>
            <person name="Lane C.E."/>
            <person name="Keeling P.J."/>
            <person name="Gray M.W."/>
            <person name="Grigoriev I.V."/>
            <person name="Archibald J.M."/>
        </authorList>
    </citation>
    <scope>NUCLEOTIDE SEQUENCE</scope>
    <source>
        <strain evidence="4">CCMP2712</strain>
    </source>
</reference>
<dbReference type="PaxDb" id="55529-EKX50864"/>
<name>L1JRG0_GUITC</name>
<organism evidence="2">
    <name type="scientific">Guillardia theta (strain CCMP2712)</name>
    <name type="common">Cryptophyte</name>
    <dbReference type="NCBI Taxonomy" id="905079"/>
    <lineage>
        <taxon>Eukaryota</taxon>
        <taxon>Cryptophyceae</taxon>
        <taxon>Pyrenomonadales</taxon>
        <taxon>Geminigeraceae</taxon>
        <taxon>Guillardia</taxon>
    </lineage>
</organism>
<reference evidence="3" key="3">
    <citation type="submission" date="2015-06" db="UniProtKB">
        <authorList>
            <consortium name="EnsemblProtists"/>
        </authorList>
    </citation>
    <scope>IDENTIFICATION</scope>
</reference>
<accession>L1JRG0</accession>
<protein>
    <submittedName>
        <fullName evidence="2 3">Uncharacterized protein</fullName>
    </submittedName>
</protein>
<dbReference type="GeneID" id="17307390"/>